<evidence type="ECO:0000256" key="3">
    <source>
        <dbReference type="PROSITE-ProRule" id="PRU00221"/>
    </source>
</evidence>
<dbReference type="PROSITE" id="PS50197">
    <property type="entry name" value="BEACH"/>
    <property type="match status" value="1"/>
</dbReference>
<dbReference type="PROSITE" id="PS50082">
    <property type="entry name" value="WD_REPEATS_2"/>
    <property type="match status" value="1"/>
</dbReference>
<dbReference type="InterPro" id="IPR001680">
    <property type="entry name" value="WD40_rpt"/>
</dbReference>
<dbReference type="Pfam" id="PF14844">
    <property type="entry name" value="PH_BEACH"/>
    <property type="match status" value="1"/>
</dbReference>
<keyword evidence="8" id="KW-1185">Reference proteome</keyword>
<evidence type="ECO:0000313" key="7">
    <source>
        <dbReference type="EMBL" id="OQR94529.1"/>
    </source>
</evidence>
<dbReference type="Pfam" id="PF02138">
    <property type="entry name" value="Beach"/>
    <property type="match status" value="1"/>
</dbReference>
<dbReference type="PROSITE" id="PS51783">
    <property type="entry name" value="PH_BEACH"/>
    <property type="match status" value="1"/>
</dbReference>
<accession>A0A1V9Z970</accession>
<dbReference type="Proteomes" id="UP000243217">
    <property type="component" value="Unassembled WGS sequence"/>
</dbReference>
<dbReference type="InterPro" id="IPR015943">
    <property type="entry name" value="WD40/YVTN_repeat-like_dom_sf"/>
</dbReference>
<feature type="region of interest" description="Disordered" evidence="4">
    <location>
        <begin position="1930"/>
        <end position="1951"/>
    </location>
</feature>
<keyword evidence="1 3" id="KW-0853">WD repeat</keyword>
<organism evidence="7 8">
    <name type="scientific">Thraustotheca clavata</name>
    <dbReference type="NCBI Taxonomy" id="74557"/>
    <lineage>
        <taxon>Eukaryota</taxon>
        <taxon>Sar</taxon>
        <taxon>Stramenopiles</taxon>
        <taxon>Oomycota</taxon>
        <taxon>Saprolegniomycetes</taxon>
        <taxon>Saprolegniales</taxon>
        <taxon>Achlyaceae</taxon>
        <taxon>Thraustotheca</taxon>
    </lineage>
</organism>
<protein>
    <recommendedName>
        <fullName evidence="9">BEACH domain-containing protein</fullName>
    </recommendedName>
</protein>
<comment type="caution">
    <text evidence="7">The sequence shown here is derived from an EMBL/GenBank/DDBJ whole genome shotgun (WGS) entry which is preliminary data.</text>
</comment>
<dbReference type="InterPro" id="IPR046851">
    <property type="entry name" value="NBCH_WD40"/>
</dbReference>
<keyword evidence="2" id="KW-0677">Repeat</keyword>
<evidence type="ECO:0000256" key="4">
    <source>
        <dbReference type="SAM" id="MobiDB-lite"/>
    </source>
</evidence>
<dbReference type="InterPro" id="IPR011993">
    <property type="entry name" value="PH-like_dom_sf"/>
</dbReference>
<dbReference type="InterPro" id="IPR000409">
    <property type="entry name" value="BEACH_dom"/>
</dbReference>
<evidence type="ECO:0008006" key="9">
    <source>
        <dbReference type="Google" id="ProtNLM"/>
    </source>
</evidence>
<feature type="domain" description="BEACH-type PH" evidence="6">
    <location>
        <begin position="1445"/>
        <end position="1562"/>
    </location>
</feature>
<evidence type="ECO:0000256" key="1">
    <source>
        <dbReference type="ARBA" id="ARBA00022574"/>
    </source>
</evidence>
<dbReference type="SMART" id="SM00320">
    <property type="entry name" value="WD40"/>
    <property type="match status" value="3"/>
</dbReference>
<dbReference type="SUPFAM" id="SSF81837">
    <property type="entry name" value="BEACH domain"/>
    <property type="match status" value="1"/>
</dbReference>
<feature type="repeat" description="WD" evidence="3">
    <location>
        <begin position="2013"/>
        <end position="2053"/>
    </location>
</feature>
<dbReference type="InterPro" id="IPR036322">
    <property type="entry name" value="WD40_repeat_dom_sf"/>
</dbReference>
<gene>
    <name evidence="7" type="ORF">THRCLA_08156</name>
</gene>
<dbReference type="Gene3D" id="1.10.1540.10">
    <property type="entry name" value="BEACH domain"/>
    <property type="match status" value="1"/>
</dbReference>
<dbReference type="PANTHER" id="PTHR13743:SF163">
    <property type="entry name" value="BEACH DOMAIN-CONTAINING PROTEIN"/>
    <property type="match status" value="1"/>
</dbReference>
<dbReference type="Gene3D" id="2.130.10.10">
    <property type="entry name" value="YVTN repeat-like/Quinoprotein amine dehydrogenase"/>
    <property type="match status" value="1"/>
</dbReference>
<feature type="domain" description="BEACH" evidence="5">
    <location>
        <begin position="1579"/>
        <end position="1868"/>
    </location>
</feature>
<dbReference type="InterPro" id="IPR036372">
    <property type="entry name" value="BEACH_dom_sf"/>
</dbReference>
<proteinExistence type="predicted"/>
<evidence type="ECO:0000313" key="8">
    <source>
        <dbReference type="Proteomes" id="UP000243217"/>
    </source>
</evidence>
<dbReference type="InterPro" id="IPR023362">
    <property type="entry name" value="PH-BEACH_dom"/>
</dbReference>
<dbReference type="OrthoDB" id="26681at2759"/>
<dbReference type="InterPro" id="IPR031570">
    <property type="entry name" value="NBEA/BDCP_DUF4704"/>
</dbReference>
<dbReference type="FunFam" id="1.10.1540.10:FF:000001">
    <property type="entry name" value="neurobeachin isoform X1"/>
    <property type="match status" value="1"/>
</dbReference>
<dbReference type="SUPFAM" id="SSF50729">
    <property type="entry name" value="PH domain-like"/>
    <property type="match status" value="1"/>
</dbReference>
<dbReference type="EMBL" id="JNBS01002180">
    <property type="protein sequence ID" value="OQR94529.1"/>
    <property type="molecule type" value="Genomic_DNA"/>
</dbReference>
<reference evidence="7 8" key="1">
    <citation type="journal article" date="2014" name="Genome Biol. Evol.">
        <title>The secreted proteins of Achlya hypogyna and Thraustotheca clavata identify the ancestral oomycete secretome and reveal gene acquisitions by horizontal gene transfer.</title>
        <authorList>
            <person name="Misner I."/>
            <person name="Blouin N."/>
            <person name="Leonard G."/>
            <person name="Richards T.A."/>
            <person name="Lane C.E."/>
        </authorList>
    </citation>
    <scope>NUCLEOTIDE SEQUENCE [LARGE SCALE GENOMIC DNA]</scope>
    <source>
        <strain evidence="7 8">ATCC 34112</strain>
    </source>
</reference>
<dbReference type="InterPro" id="IPR050865">
    <property type="entry name" value="BEACH_Domain"/>
</dbReference>
<evidence type="ECO:0000259" key="6">
    <source>
        <dbReference type="PROSITE" id="PS51783"/>
    </source>
</evidence>
<dbReference type="Pfam" id="PF20426">
    <property type="entry name" value="NBCH_WD40"/>
    <property type="match status" value="1"/>
</dbReference>
<dbReference type="SMART" id="SM01026">
    <property type="entry name" value="Beach"/>
    <property type="match status" value="1"/>
</dbReference>
<evidence type="ECO:0000259" key="5">
    <source>
        <dbReference type="PROSITE" id="PS50197"/>
    </source>
</evidence>
<dbReference type="Pfam" id="PF15787">
    <property type="entry name" value="DUF4704"/>
    <property type="match status" value="1"/>
</dbReference>
<dbReference type="PANTHER" id="PTHR13743">
    <property type="entry name" value="BEIGE/BEACH-RELATED"/>
    <property type="match status" value="1"/>
</dbReference>
<dbReference type="SUPFAM" id="SSF50978">
    <property type="entry name" value="WD40 repeat-like"/>
    <property type="match status" value="1"/>
</dbReference>
<dbReference type="CDD" id="cd06071">
    <property type="entry name" value="Beach"/>
    <property type="match status" value="1"/>
</dbReference>
<name>A0A1V9Z970_9STRA</name>
<evidence type="ECO:0000256" key="2">
    <source>
        <dbReference type="ARBA" id="ARBA00022737"/>
    </source>
</evidence>
<dbReference type="InterPro" id="IPR013320">
    <property type="entry name" value="ConA-like_dom_sf"/>
</dbReference>
<sequence>MDEVFAAVNGPNSLGFLIEIALGTDNESIKQRAMVLSKQLIDQNHRSFELIDQETKSFELIQAYLSLLKQSETCTQDILDALEALLAFHTNKHDVYQVWTGTMNAEISDRVFELLEKVVKRENNPIQRQIFVMLGPHTGIIAPINVFLPSKKGYTFAVGLMLEKGIPCMSLYSFRGDNGHGVSALVHENTLVLATHTAHGTFSKVVVELKNEKRSELEEKWTHLCIVHAKKMVFKDKIQVFLDGVCYYNGNLPYPDAAQMAGGHNCIGTCPHFPTFQGKMWMPTLLGMALSEAEVMQLYWYRPQNQDITVPSLLRTWIYENTTPSEKSRLVFAYDARVCALPTRVCYDVSYNGGDGWLEPNTKTLVTTSFPTALGILGGVTSLLLSLLELPLSQAKVLRGFRTIIAGLSASHRCRSHFLLCQGSKVVSTILQKLPSSELTVELLEAIVELFNVLAVQAKEPRLRSIVIILFVTNQAWYKAPFTTQIRFLSDILPKYSGLLEKYNGTDNLVIDTGFWCSIMVKFYSSVRLQSKVEGQIELNDDEAKLCCKLVLDKLIDPLLFSTQSNSLDPFEQFIAFLDHRLQAHEPIADVDVVELLRYLLRGMGEISGSISSVSSPPHMNRMLRSLLKCNPLCVWYNWLKHPVSEIRYSLLQSLEILTLTLTLRYPDAVLMKENLQLNPLEMNHCEVLVDLCLGRIGTDGNRTTLSPRFSFIPVVLFQLLPVAPLAAQLYILHEVVKSLHSSASAIVKETIRSHPLWLYQLLQFGSKSSSSISSSSSSAIHSDQLNEYCIILCDETASIDARIEIIRSISHHKDLAGAEFMLPILFHTNAPLPIRNAIVHSIISTFPSLAFEVDEKFRMIIVVEVLLYALFNVRHGWLHVLELLYYTTNQPNKKTLQLLFTMLDNITARQFKDAQMHQWENLSQFCSICTRWNRVFELQGMGLSNDQLQTLLTKTMSVWRLVVPHLSDIAWNEVAQQLQLDPSDDSYVHSLFADFPIVQALVLHCAIQWVKYSVMCKVLIDWPSVLQLVDAVLYPSKASEQDSKPRLNSINPQWHAKLQWLVLSELVDFLSEVSTTKPVYEWIHSISWNPGYIEPCPLLEQLQTLGPQSFGELNELSAEIMKLDASTALANHLNIFYTNWACHLKSSVHFNTALVAKDNEMRLNIIQSHQQELKSASVTTCTKSLCPLETIISHMGQEMSKATLLFQKRLLLLFRLLGNESISSTPAIWYKLQRSENALRMRLNIKPMTTPVPFLNDKKVNASIEETNDKTYARPYEELSEMLRDDCVRAILRSATSSNVEDEPENADGFVETGYDCWQNSSTSLNPLEDENTAMTFSTKMKSMVAEKVHLNVEKAQAKVDHLAESVELLQGQLHEKVISAKQAIDQRVDNLLLVKDTFSEEAKIILGQVQTRLSPKSTLSGNLSRDIKPDLLRRPSLTDITLNHCGADTFICKAQWICLSHIIAGELRVTDHELVFISSAFVDEHGIEVAKDEFNDNVQNDDFKELKVRRIQLNDIGQIYGRRYLLKVTALEVFVLSTRKNDLFRICYPTTIHDVHRAILSKQPLQLYRDPEWRRLRHPSHMFKTSTQTIRWANHEISTFEYLMWLNTLAGRTYNDPTQYPVFPWVLADYTSEKLDLSRLETYRDLTKPMGALNPSRLAYYLERYEAFEDPDIPKFLYGSHYSHIGAVLYYLIRIEPFTSLARRVQGGRFDHADRLFHSIADTWSNCLTDTADLKELTPEWFYQSAFLKNQNRIDFGTCQNGTVLNDVVLPPYAKSAEDFIFKHMEALESEYVSQNLHHWIDLIFGAKQRGPAALAAHNQFFYLTYEGSVDIDAIDDPVLQASMRAQIVHFGQTPTQLLKELHPPRSVVAEPKLSIQMPFLLPHGNSIVVLKCSGSMLLCLDSAGFISEQKCASPYQTLGGLKPQSLVTGSGSPQRSLSPVPITRSNSNSPVSLESGVLELVDRKPRQIAHIGSWLERVWAIMGNCVATGGHLDGSVRFYNISDGNFASAILHHSEKVTCIATQARDYIVCGSADGTISVWTLSTTSNNISSLFMDFSLNMFRSANKRVVLEADYSPHQALLGHATSINAVACCEDIDRVVSSSIAGICLVHHMHTGELLVQLNIAPTISMVNALGLSHLGHIVISGVHGSEYSVMAFAADGAVFASRKMKEGTNAVNTLQRTNHCILSGTQGASVYEVHTLDEVQALTTVGIASITLSADEKYVIMGLDVMPVQLLSTNLIFHKPTN</sequence>
<dbReference type="Gene3D" id="2.30.29.30">
    <property type="entry name" value="Pleckstrin-homology domain (PH domain)/Phosphotyrosine-binding domain (PTB)"/>
    <property type="match status" value="1"/>
</dbReference>
<dbReference type="STRING" id="74557.A0A1V9Z970"/>
<dbReference type="SUPFAM" id="SSF49899">
    <property type="entry name" value="Concanavalin A-like lectins/glucanases"/>
    <property type="match status" value="1"/>
</dbReference>